<comment type="similarity">
    <text evidence="1 7">Belongs to the outer membrane factor (OMF) (TC 1.B.17) family.</text>
</comment>
<keyword evidence="6 7" id="KW-0449">Lipoprotein</keyword>
<dbReference type="PANTHER" id="PTHR30203">
    <property type="entry name" value="OUTER MEMBRANE CATION EFFLUX PROTEIN"/>
    <property type="match status" value="1"/>
</dbReference>
<dbReference type="InterPro" id="IPR010131">
    <property type="entry name" value="MdtP/NodT-like"/>
</dbReference>
<dbReference type="Proteomes" id="UP000813068">
    <property type="component" value="Unassembled WGS sequence"/>
</dbReference>
<keyword evidence="2 7" id="KW-1134">Transmembrane beta strand</keyword>
<keyword evidence="5" id="KW-0998">Cell outer membrane</keyword>
<evidence type="ECO:0000256" key="8">
    <source>
        <dbReference type="SAM" id="Coils"/>
    </source>
</evidence>
<evidence type="ECO:0000256" key="5">
    <source>
        <dbReference type="ARBA" id="ARBA00023237"/>
    </source>
</evidence>
<sequence>MSARARLALGALALALGGCTMVGPDYHLPKWAVFNQPQAQAPFDAQANPKVSQAALPADWWQLYHEPLLDHLVQEALAKNTDVRLAYHNLRRAYESYQMAHHANEVEFGGKAASGRGQVSSEALGEHEQLPVMNLSSAVVGIGYQVDLFGKLKRAAEAAGAGAEASQAALDAARISVVAQVVGSYMDSCHASEELEIAEHSLNIQERQLEVAQRLLAGGRGNEIDVARAQAQTEALRAQLPPYEAKKASALYALAALLGRTPGDLPAGVAACKHAPQLAAALPTGDGAALLKRRPDIRAAERELAAATAEIGVATAALYPEISLGANFGYTGMTEHMGSAITREWALMPSISWHIPTKVDHARIRATEAGADAALARFDGVVLAALRETQTLLSHYAHNLKRSQSLRQARDAARAGAEYNRRLYREGRMPYLDSLDADRTLAEAEAALAAAQAQLSTDQVNLFLSLGGGWENARDSAGQEPRPAAKH</sequence>
<evidence type="ECO:0000256" key="2">
    <source>
        <dbReference type="ARBA" id="ARBA00022452"/>
    </source>
</evidence>
<evidence type="ECO:0000256" key="6">
    <source>
        <dbReference type="ARBA" id="ARBA00023288"/>
    </source>
</evidence>
<reference evidence="9 10" key="1">
    <citation type="submission" date="2021-06" db="EMBL/GenBank/DDBJ databases">
        <title>Differences between aerobic and microaerobic xylene degrading microbial communities.</title>
        <authorList>
            <person name="Banerjee S."/>
            <person name="Tancsics A."/>
        </authorList>
    </citation>
    <scope>NUCLEOTIDE SEQUENCE [LARGE SCALE GENOMIC DNA]</scope>
    <source>
        <strain evidence="9 10">MAP12</strain>
    </source>
</reference>
<dbReference type="InterPro" id="IPR003423">
    <property type="entry name" value="OMP_efflux"/>
</dbReference>
<keyword evidence="10" id="KW-1185">Reference proteome</keyword>
<dbReference type="RefSeq" id="WP_217682501.1">
    <property type="nucleotide sequence ID" value="NZ_JAHRGL010000049.1"/>
</dbReference>
<name>A0ABS6MZU0_9GAMM</name>
<gene>
    <name evidence="9" type="ORF">KRX52_14840</name>
</gene>
<evidence type="ECO:0000256" key="1">
    <source>
        <dbReference type="ARBA" id="ARBA00007613"/>
    </source>
</evidence>
<keyword evidence="8" id="KW-0175">Coiled coil</keyword>
<keyword evidence="3 7" id="KW-0812">Transmembrane</keyword>
<keyword evidence="7" id="KW-0472">Membrane</keyword>
<evidence type="ECO:0000256" key="3">
    <source>
        <dbReference type="ARBA" id="ARBA00022692"/>
    </source>
</evidence>
<keyword evidence="4 7" id="KW-0564">Palmitate</keyword>
<evidence type="ECO:0000313" key="10">
    <source>
        <dbReference type="Proteomes" id="UP000813068"/>
    </source>
</evidence>
<dbReference type="PANTHER" id="PTHR30203:SF21">
    <property type="entry name" value="OUTER MEMBRANE COMPONENT OF MULTIDRUG EFFLUX PUMP-RELATED"/>
    <property type="match status" value="1"/>
</dbReference>
<dbReference type="EMBL" id="JAHRGL010000049">
    <property type="protein sequence ID" value="MBV2134055.1"/>
    <property type="molecule type" value="Genomic_DNA"/>
</dbReference>
<proteinExistence type="inferred from homology"/>
<evidence type="ECO:0000313" key="9">
    <source>
        <dbReference type="EMBL" id="MBV2134055.1"/>
    </source>
</evidence>
<comment type="caution">
    <text evidence="9">The sequence shown here is derived from an EMBL/GenBank/DDBJ whole genome shotgun (WGS) entry which is preliminary data.</text>
</comment>
<comment type="subcellular location">
    <subcellularLocation>
        <location evidence="7">Cell outer membrane</location>
        <topology evidence="7">Lipid-anchor</topology>
    </subcellularLocation>
</comment>
<dbReference type="NCBIfam" id="TIGR01845">
    <property type="entry name" value="outer_NodT"/>
    <property type="match status" value="1"/>
</dbReference>
<feature type="coiled-coil region" evidence="8">
    <location>
        <begin position="434"/>
        <end position="461"/>
    </location>
</feature>
<dbReference type="PROSITE" id="PS51257">
    <property type="entry name" value="PROKAR_LIPOPROTEIN"/>
    <property type="match status" value="1"/>
</dbReference>
<evidence type="ECO:0000256" key="4">
    <source>
        <dbReference type="ARBA" id="ARBA00023139"/>
    </source>
</evidence>
<dbReference type="Pfam" id="PF02321">
    <property type="entry name" value="OEP"/>
    <property type="match status" value="2"/>
</dbReference>
<protein>
    <submittedName>
        <fullName evidence="9">Efflux transporter outer membrane subunit</fullName>
    </submittedName>
</protein>
<organism evidence="9 10">
    <name type="scientific">Geopseudomonas aromaticivorans</name>
    <dbReference type="NCBI Taxonomy" id="2849492"/>
    <lineage>
        <taxon>Bacteria</taxon>
        <taxon>Pseudomonadati</taxon>
        <taxon>Pseudomonadota</taxon>
        <taxon>Gammaproteobacteria</taxon>
        <taxon>Pseudomonadales</taxon>
        <taxon>Pseudomonadaceae</taxon>
        <taxon>Geopseudomonas</taxon>
    </lineage>
</organism>
<accession>A0ABS6MZU0</accession>
<evidence type="ECO:0000256" key="7">
    <source>
        <dbReference type="RuleBase" id="RU362097"/>
    </source>
</evidence>